<sequence>MKKVLILVGALLVFGVNAEAQVKSNKNAVAKARLEKLNGNATVQDFEAYSQSDKAGRARQVELVRVQEIDEQTETHTVQQVRSDKSSRKLVK</sequence>
<accession>A0ABM7VKW8</accession>
<evidence type="ECO:0000313" key="2">
    <source>
        <dbReference type="EMBL" id="BDD01654.1"/>
    </source>
</evidence>
<reference evidence="2 3" key="1">
    <citation type="submission" date="2021-12" db="EMBL/GenBank/DDBJ databases">
        <title>Genome sequencing of bacteria with rrn-lacking chromosome and rrn-plasmid.</title>
        <authorList>
            <person name="Anda M."/>
            <person name="Iwasaki W."/>
        </authorList>
    </citation>
    <scope>NUCLEOTIDE SEQUENCE [LARGE SCALE GENOMIC DNA]</scope>
    <source>
        <strain evidence="2 3">NBRC 101262</strain>
        <plasmid evidence="2 3">pPP3</plasmid>
    </source>
</reference>
<proteinExistence type="predicted"/>
<name>A0ABM7VKW8_9BACT</name>
<keyword evidence="2" id="KW-0614">Plasmid</keyword>
<organism evidence="2 3">
    <name type="scientific">Persicobacter psychrovividus</name>
    <dbReference type="NCBI Taxonomy" id="387638"/>
    <lineage>
        <taxon>Bacteria</taxon>
        <taxon>Pseudomonadati</taxon>
        <taxon>Bacteroidota</taxon>
        <taxon>Cytophagia</taxon>
        <taxon>Cytophagales</taxon>
        <taxon>Persicobacteraceae</taxon>
        <taxon>Persicobacter</taxon>
    </lineage>
</organism>
<geneLocation type="plasmid" evidence="2 3">
    <name>pPP3</name>
</geneLocation>
<feature type="signal peptide" evidence="1">
    <location>
        <begin position="1"/>
        <end position="20"/>
    </location>
</feature>
<keyword evidence="1" id="KW-0732">Signal</keyword>
<dbReference type="Proteomes" id="UP001354989">
    <property type="component" value="Plasmid pPP3"/>
</dbReference>
<gene>
    <name evidence="2" type="ORF">PEPS_39340</name>
</gene>
<evidence type="ECO:0000313" key="3">
    <source>
        <dbReference type="Proteomes" id="UP001354989"/>
    </source>
</evidence>
<dbReference type="EMBL" id="AP025295">
    <property type="protein sequence ID" value="BDD01654.1"/>
    <property type="molecule type" value="Genomic_DNA"/>
</dbReference>
<evidence type="ECO:0000256" key="1">
    <source>
        <dbReference type="SAM" id="SignalP"/>
    </source>
</evidence>
<feature type="chain" id="PRO_5046648403" evidence="1">
    <location>
        <begin position="21"/>
        <end position="92"/>
    </location>
</feature>
<keyword evidence="3" id="KW-1185">Reference proteome</keyword>
<protein>
    <submittedName>
        <fullName evidence="2">Uncharacterized protein</fullName>
    </submittedName>
</protein>
<dbReference type="RefSeq" id="WP_338399067.1">
    <property type="nucleotide sequence ID" value="NZ_AP025295.1"/>
</dbReference>